<dbReference type="Gene3D" id="3.40.50.1580">
    <property type="entry name" value="Nucleoside phosphorylase domain"/>
    <property type="match status" value="1"/>
</dbReference>
<dbReference type="PANTHER" id="PTHR47705">
    <property type="entry name" value="AGAP000321-PA"/>
    <property type="match status" value="1"/>
</dbReference>
<organism evidence="2 3">
    <name type="scientific">Panagrellus redivivus</name>
    <name type="common">Microworm</name>
    <dbReference type="NCBI Taxonomy" id="6233"/>
    <lineage>
        <taxon>Eukaryota</taxon>
        <taxon>Metazoa</taxon>
        <taxon>Ecdysozoa</taxon>
        <taxon>Nematoda</taxon>
        <taxon>Chromadorea</taxon>
        <taxon>Rhabditida</taxon>
        <taxon>Tylenchina</taxon>
        <taxon>Panagrolaimomorpha</taxon>
        <taxon>Panagrolaimoidea</taxon>
        <taxon>Panagrolaimidae</taxon>
        <taxon>Panagrellus</taxon>
    </lineage>
</organism>
<dbReference type="Pfam" id="PF22979">
    <property type="entry name" value="HTH_69"/>
    <property type="match status" value="1"/>
</dbReference>
<reference evidence="2" key="1">
    <citation type="journal article" date="2013" name="Genetics">
        <title>The draft genome and transcriptome of Panagrellus redivivus are shaped by the harsh demands of a free-living lifestyle.</title>
        <authorList>
            <person name="Srinivasan J."/>
            <person name="Dillman A.R."/>
            <person name="Macchietto M.G."/>
            <person name="Heikkinen L."/>
            <person name="Lakso M."/>
            <person name="Fracchia K.M."/>
            <person name="Antoshechkin I."/>
            <person name="Mortazavi A."/>
            <person name="Wong G."/>
            <person name="Sternberg P.W."/>
        </authorList>
    </citation>
    <scope>NUCLEOTIDE SEQUENCE [LARGE SCALE GENOMIC DNA]</scope>
    <source>
        <strain evidence="2">MT8872</strain>
    </source>
</reference>
<reference evidence="3" key="2">
    <citation type="submission" date="2020-10" db="UniProtKB">
        <authorList>
            <consortium name="WormBaseParasite"/>
        </authorList>
    </citation>
    <scope>IDENTIFICATION</scope>
</reference>
<evidence type="ECO:0000313" key="2">
    <source>
        <dbReference type="Proteomes" id="UP000492821"/>
    </source>
</evidence>
<sequence length="570" mass="63090">MTLSFTPIVRSEALNVARISRVTDVDAEQVHFAAAGPYAGIIINKYQPGDAVNFHLSLNFSLLMRNAKTGDLHQEVRTLRFLFDNDDADETYHNQQAMNFFSELMADLPPDYASFFKKLLVMLKDGHYEIQTLEIETKIPESAEAVAMPEAHTLDAENEIEELTMGHVQELLERAFPNGLPFNVIADMLRADDAELESFLIELENNGIAKRCGDEWIRAETISERTQKPHSADQRPTIAIITCLFVEKLAVDAIIEDARTVHKYKSGGDSNIYTIGKIGKHTVVATKLAIIGDSREATISAGSITTRLLGNFQHIEHVFILGIGGGVPHYTSTESHVRRGDVVISYSDHRNTYSYAHSFNRNRSDPENIVCDANVRHWNPKVNDVASIIAQFGEGEVIDWQNGTEGLIKVLEEANTDTKFTRPQDDVLALPLPGGGLVVVNHPDSRVNPILHLAPVGAICSVRYPGKTNQDGENHFDDSIAASEAEVEKQWLQAIHKVRQEFIANERLRALDAGFDSVIAAIEGSCIDSWAVVLGIADYFQGNSRGAQEWKPYAAANAASLLREAIVRIP</sequence>
<feature type="domain" description="Winged helix-turn-helix" evidence="1">
    <location>
        <begin position="155"/>
        <end position="220"/>
    </location>
</feature>
<proteinExistence type="predicted"/>
<evidence type="ECO:0000313" key="3">
    <source>
        <dbReference type="WBParaSite" id="Pan_g8904.t1"/>
    </source>
</evidence>
<dbReference type="InterPro" id="IPR055121">
    <property type="entry name" value="HTH_69"/>
</dbReference>
<dbReference type="PANTHER" id="PTHR47705:SF1">
    <property type="entry name" value="PNP_UDP_1 DOMAIN-CONTAINING PROTEIN"/>
    <property type="match status" value="1"/>
</dbReference>
<accession>A0A7E4WAI0</accession>
<dbReference type="GO" id="GO:0003824">
    <property type="term" value="F:catalytic activity"/>
    <property type="evidence" value="ECO:0007669"/>
    <property type="project" value="InterPro"/>
</dbReference>
<dbReference type="InterPro" id="IPR035994">
    <property type="entry name" value="Nucleoside_phosphorylase_sf"/>
</dbReference>
<dbReference type="WBParaSite" id="Pan_g8904.t1">
    <property type="protein sequence ID" value="Pan_g8904.t1"/>
    <property type="gene ID" value="Pan_g8904"/>
</dbReference>
<dbReference type="AlphaFoldDB" id="A0A7E4WAI0"/>
<name>A0A7E4WAI0_PANRE</name>
<dbReference type="Proteomes" id="UP000492821">
    <property type="component" value="Unassembled WGS sequence"/>
</dbReference>
<evidence type="ECO:0000259" key="1">
    <source>
        <dbReference type="Pfam" id="PF22979"/>
    </source>
</evidence>
<protein>
    <submittedName>
        <fullName evidence="3">PNP_UDP_1 domain-containing protein</fullName>
    </submittedName>
</protein>
<dbReference type="GO" id="GO:0009116">
    <property type="term" value="P:nucleoside metabolic process"/>
    <property type="evidence" value="ECO:0007669"/>
    <property type="project" value="InterPro"/>
</dbReference>
<keyword evidence="2" id="KW-1185">Reference proteome</keyword>